<evidence type="ECO:0000256" key="9">
    <source>
        <dbReference type="SAM" id="Phobius"/>
    </source>
</evidence>
<comment type="similarity">
    <text evidence="2">Belongs to the methyltransferase superfamily. Trimethylguanosine synthase family.</text>
</comment>
<evidence type="ECO:0000256" key="8">
    <source>
        <dbReference type="SAM" id="MobiDB-lite"/>
    </source>
</evidence>
<comment type="catalytic activity">
    <reaction evidence="3">
        <text>a 5'-end (N(2),N(7)-dimethyl 5'-triphosphoguanosine)-ribonucleoside in snoRNA + S-adenosyl-L-methionine = a 5'-end (N(2),N(2),N(7)-trimethyl 5'-triphosphoguanosine)-ribonucleoside in snoRNA + S-adenosyl-L-homocysteine + H(+)</text>
        <dbReference type="Rhea" id="RHEA:78507"/>
        <dbReference type="Rhea" id="RHEA-COMP:19088"/>
        <dbReference type="Rhea" id="RHEA-COMP:19090"/>
        <dbReference type="ChEBI" id="CHEBI:15378"/>
        <dbReference type="ChEBI" id="CHEBI:57856"/>
        <dbReference type="ChEBI" id="CHEBI:59789"/>
        <dbReference type="ChEBI" id="CHEBI:167623"/>
        <dbReference type="ChEBI" id="CHEBI:172880"/>
    </reaction>
    <physiologicalReaction direction="left-to-right" evidence="3">
        <dbReference type="Rhea" id="RHEA:78508"/>
    </physiologicalReaction>
</comment>
<name>A0A564Z2T0_HYMDI</name>
<dbReference type="PANTHER" id="PTHR14741">
    <property type="entry name" value="S-ADENOSYLMETHIONINE-DEPENDENT METHYLTRANSFERASE RELATED"/>
    <property type="match status" value="1"/>
</dbReference>
<sequence length="650" mass="74477">MIQSPLLRLTSSASKVSNTEPRPSKSSNPRPSPSALRIKRPLLSRYSISSPPVLKSIDRSGATEISENLDQRSNEQENAENSEQGILIYLIFAMVCGFIGLLCSMYLRARNFINLFRSTKKIPFRRQYCFTEYEKLSKLRRREPECKKHPNRLSTTKFRSMIPWKFQRRRRKFALCASWILPVRQSGKKISKRTLQRSNAKYFWRNSPRFNLNLQHLSVDDHDIAVIRDLAEPCESYLRAHSLSDLRFDLPGNVIVRRHNNDDNFYSQMLYKYSVICKALTLPFSLRHSHCHFPKSMHFYLPETWLCTDVDDLRTAIFESLNPHETFDLNAKIDNFLVKYFPHIPPELEKEDLTNGDLEKYWKQRYRFFTLFDKGIHINREGLFSVTPEVLAIHHARRLLRLTPKRESLVALDLFTGVGGNCIQLALAGFKVVTVDINREMTEMAKKNAEVYGVAGKIEFVCSDAFKFLRENKDRYDAILASPPWGGPEYSQHTFSLADAKISGNLNIFHLVEAVAPKIRSGGPVALYLPRNTNAAQLFDLHQRFIAADPLDVAPCLECEMDIINYKAKAMTIYLHFGEQGGFTSQNSNGGCTVSQFSLRDLSHSIEEVPEEVEQNEELSYAEESLISAAGTPADSIWACLHERIVCTVS</sequence>
<gene>
    <name evidence="10" type="ORF">WMSIL1_LOCUS11947</name>
</gene>
<dbReference type="InterPro" id="IPR019012">
    <property type="entry name" value="RNA_cap_Gua-N2-MeTrfase"/>
</dbReference>
<keyword evidence="11" id="KW-1185">Reference proteome</keyword>
<dbReference type="EMBL" id="CABIJS010000566">
    <property type="protein sequence ID" value="VUZ53730.1"/>
    <property type="molecule type" value="Genomic_DNA"/>
</dbReference>
<comment type="catalytic activity">
    <reaction evidence="4">
        <text>a 5'-end (N(7)-methyl 5'-triphosphoguanosine)-ribonucleoside in snoRNA + S-adenosyl-L-methionine = a 5'-end (N(2),N(7)-dimethyl 5'-triphosphoguanosine)-ribonucleoside in snoRNA + S-adenosyl-L-homocysteine + H(+)</text>
        <dbReference type="Rhea" id="RHEA:78475"/>
        <dbReference type="Rhea" id="RHEA-COMP:19086"/>
        <dbReference type="Rhea" id="RHEA-COMP:19088"/>
        <dbReference type="ChEBI" id="CHEBI:15378"/>
        <dbReference type="ChEBI" id="CHEBI:57856"/>
        <dbReference type="ChEBI" id="CHEBI:59789"/>
        <dbReference type="ChEBI" id="CHEBI:156461"/>
        <dbReference type="ChEBI" id="CHEBI:172880"/>
    </reaction>
    <physiologicalReaction direction="left-to-right" evidence="4">
        <dbReference type="Rhea" id="RHEA:78476"/>
    </physiologicalReaction>
</comment>
<evidence type="ECO:0000256" key="3">
    <source>
        <dbReference type="ARBA" id="ARBA00047418"/>
    </source>
</evidence>
<dbReference type="Proteomes" id="UP000321570">
    <property type="component" value="Unassembled WGS sequence"/>
</dbReference>
<dbReference type="SUPFAM" id="SSF53335">
    <property type="entry name" value="S-adenosyl-L-methionine-dependent methyltransferases"/>
    <property type="match status" value="1"/>
</dbReference>
<evidence type="ECO:0000256" key="1">
    <source>
        <dbReference type="ARBA" id="ARBA00018517"/>
    </source>
</evidence>
<evidence type="ECO:0000313" key="11">
    <source>
        <dbReference type="Proteomes" id="UP000321570"/>
    </source>
</evidence>
<dbReference type="CDD" id="cd02440">
    <property type="entry name" value="AdoMet_MTases"/>
    <property type="match status" value="1"/>
</dbReference>
<dbReference type="InterPro" id="IPR029063">
    <property type="entry name" value="SAM-dependent_MTases_sf"/>
</dbReference>
<dbReference type="PANTHER" id="PTHR14741:SF32">
    <property type="entry name" value="TRIMETHYLGUANOSINE SYNTHASE"/>
    <property type="match status" value="1"/>
</dbReference>
<dbReference type="GO" id="GO:0071164">
    <property type="term" value="F:RNA cap trimethylguanosine synthase activity"/>
    <property type="evidence" value="ECO:0007669"/>
    <property type="project" value="TreeGrafter"/>
</dbReference>
<evidence type="ECO:0000256" key="4">
    <source>
        <dbReference type="ARBA" id="ARBA00048740"/>
    </source>
</evidence>
<comment type="catalytic activity">
    <reaction evidence="6">
        <text>a 5'-end (N(7)-methyl 5'-triphosphoguanosine)-ribonucleoside in snRNA + S-adenosyl-L-methionine = a 5'-end (N(2),N(7)-dimethyl 5'-triphosphoguanosine)-ribonucleoside in snRNA + S-adenosyl-L-homocysteine + H(+)</text>
        <dbReference type="Rhea" id="RHEA:78471"/>
        <dbReference type="Rhea" id="RHEA-COMP:19085"/>
        <dbReference type="Rhea" id="RHEA-COMP:19087"/>
        <dbReference type="ChEBI" id="CHEBI:15378"/>
        <dbReference type="ChEBI" id="CHEBI:57856"/>
        <dbReference type="ChEBI" id="CHEBI:59789"/>
        <dbReference type="ChEBI" id="CHEBI:156461"/>
        <dbReference type="ChEBI" id="CHEBI:172880"/>
    </reaction>
    <physiologicalReaction direction="left-to-right" evidence="6">
        <dbReference type="Rhea" id="RHEA:78472"/>
    </physiologicalReaction>
</comment>
<reference evidence="10 11" key="1">
    <citation type="submission" date="2019-07" db="EMBL/GenBank/DDBJ databases">
        <authorList>
            <person name="Jastrzebski P J."/>
            <person name="Paukszto L."/>
            <person name="Jastrzebski P J."/>
        </authorList>
    </citation>
    <scope>NUCLEOTIDE SEQUENCE [LARGE SCALE GENOMIC DNA]</scope>
    <source>
        <strain evidence="10 11">WMS-il1</strain>
    </source>
</reference>
<evidence type="ECO:0000256" key="7">
    <source>
        <dbReference type="ARBA" id="ARBA00049790"/>
    </source>
</evidence>
<dbReference type="AlphaFoldDB" id="A0A564Z2T0"/>
<proteinExistence type="inferred from homology"/>
<evidence type="ECO:0000313" key="10">
    <source>
        <dbReference type="EMBL" id="VUZ53730.1"/>
    </source>
</evidence>
<feature type="region of interest" description="Disordered" evidence="8">
    <location>
        <begin position="1"/>
        <end position="39"/>
    </location>
</feature>
<protein>
    <recommendedName>
        <fullName evidence="1">Trimethylguanosine synthase</fullName>
    </recommendedName>
    <alternativeName>
        <fullName evidence="7">Cap-specific guanine-N(2) methyltransferase</fullName>
    </alternativeName>
</protein>
<feature type="compositionally biased region" description="Polar residues" evidence="8">
    <location>
        <begin position="1"/>
        <end position="20"/>
    </location>
</feature>
<evidence type="ECO:0000256" key="5">
    <source>
        <dbReference type="ARBA" id="ARBA00048763"/>
    </source>
</evidence>
<keyword evidence="9" id="KW-0472">Membrane</keyword>
<dbReference type="GO" id="GO:0005634">
    <property type="term" value="C:nucleus"/>
    <property type="evidence" value="ECO:0007669"/>
    <property type="project" value="TreeGrafter"/>
</dbReference>
<organism evidence="10 11">
    <name type="scientific">Hymenolepis diminuta</name>
    <name type="common">Rat tapeworm</name>
    <dbReference type="NCBI Taxonomy" id="6216"/>
    <lineage>
        <taxon>Eukaryota</taxon>
        <taxon>Metazoa</taxon>
        <taxon>Spiralia</taxon>
        <taxon>Lophotrochozoa</taxon>
        <taxon>Platyhelminthes</taxon>
        <taxon>Cestoda</taxon>
        <taxon>Eucestoda</taxon>
        <taxon>Cyclophyllidea</taxon>
        <taxon>Hymenolepididae</taxon>
        <taxon>Hymenolepis</taxon>
    </lineage>
</organism>
<accession>A0A564Z2T0</accession>
<feature type="transmembrane region" description="Helical" evidence="9">
    <location>
        <begin position="86"/>
        <end position="107"/>
    </location>
</feature>
<dbReference type="Gene3D" id="3.40.50.150">
    <property type="entry name" value="Vaccinia Virus protein VP39"/>
    <property type="match status" value="1"/>
</dbReference>
<keyword evidence="9" id="KW-1133">Transmembrane helix</keyword>
<keyword evidence="9" id="KW-0812">Transmembrane</keyword>
<dbReference type="Pfam" id="PF09445">
    <property type="entry name" value="Methyltransf_15"/>
    <property type="match status" value="1"/>
</dbReference>
<comment type="catalytic activity">
    <reaction evidence="5">
        <text>a 5'-end (N(2),N(7)-dimethyl 5'-triphosphoguanosine)-ribonucleoside in snRNA + S-adenosyl-L-methionine = a 5'-end (N(2),N(2),N(7)-trimethyl 5'-triphosphoguanosine)-ribonucleoside in snRNA + S-adenosyl-L-homocysteine + H(+)</text>
        <dbReference type="Rhea" id="RHEA:78479"/>
        <dbReference type="Rhea" id="RHEA-COMP:19087"/>
        <dbReference type="Rhea" id="RHEA-COMP:19089"/>
        <dbReference type="ChEBI" id="CHEBI:15378"/>
        <dbReference type="ChEBI" id="CHEBI:57856"/>
        <dbReference type="ChEBI" id="CHEBI:59789"/>
        <dbReference type="ChEBI" id="CHEBI:167623"/>
        <dbReference type="ChEBI" id="CHEBI:172880"/>
    </reaction>
    <physiologicalReaction direction="left-to-right" evidence="5">
        <dbReference type="Rhea" id="RHEA:78480"/>
    </physiologicalReaction>
</comment>
<evidence type="ECO:0000256" key="6">
    <source>
        <dbReference type="ARBA" id="ARBA00049075"/>
    </source>
</evidence>
<evidence type="ECO:0000256" key="2">
    <source>
        <dbReference type="ARBA" id="ARBA00025783"/>
    </source>
</evidence>